<dbReference type="Proteomes" id="UP000683360">
    <property type="component" value="Unassembled WGS sequence"/>
</dbReference>
<dbReference type="AlphaFoldDB" id="A0A8S3TI08"/>
<keyword evidence="2" id="KW-1185">Reference proteome</keyword>
<dbReference type="EMBL" id="CAJPWZ010002200">
    <property type="protein sequence ID" value="CAG2233202.1"/>
    <property type="molecule type" value="Genomic_DNA"/>
</dbReference>
<reference evidence="1" key="1">
    <citation type="submission" date="2021-03" db="EMBL/GenBank/DDBJ databases">
        <authorList>
            <person name="Bekaert M."/>
        </authorList>
    </citation>
    <scope>NUCLEOTIDE SEQUENCE</scope>
</reference>
<proteinExistence type="predicted"/>
<dbReference type="OrthoDB" id="6112914at2759"/>
<comment type="caution">
    <text evidence="1">The sequence shown here is derived from an EMBL/GenBank/DDBJ whole genome shotgun (WGS) entry which is preliminary data.</text>
</comment>
<name>A0A8S3TI08_MYTED</name>
<protein>
    <submittedName>
        <fullName evidence="1">Uncharacterized protein</fullName>
    </submittedName>
</protein>
<evidence type="ECO:0000313" key="2">
    <source>
        <dbReference type="Proteomes" id="UP000683360"/>
    </source>
</evidence>
<organism evidence="1 2">
    <name type="scientific">Mytilus edulis</name>
    <name type="common">Blue mussel</name>
    <dbReference type="NCBI Taxonomy" id="6550"/>
    <lineage>
        <taxon>Eukaryota</taxon>
        <taxon>Metazoa</taxon>
        <taxon>Spiralia</taxon>
        <taxon>Lophotrochozoa</taxon>
        <taxon>Mollusca</taxon>
        <taxon>Bivalvia</taxon>
        <taxon>Autobranchia</taxon>
        <taxon>Pteriomorphia</taxon>
        <taxon>Mytilida</taxon>
        <taxon>Mytiloidea</taxon>
        <taxon>Mytilidae</taxon>
        <taxon>Mytilinae</taxon>
        <taxon>Mytilus</taxon>
    </lineage>
</organism>
<accession>A0A8S3TI08</accession>
<gene>
    <name evidence="1" type="ORF">MEDL_45875</name>
</gene>
<sequence>MITYPYQRTFGISKRRLKMADMSIETSNSLNFYNYLCQKIGSEKVVKIRRLAFLIYDIGQSDTFISSGSKAEGLNLNGSDIDVMIVDCDYKVYESVTDVYIEGQGIPFVMNTDDTQPCFTQLYLNTHIQNLTPEVFESVLNTLQQRQLGYVLSSEQYKLFKLSSFEAECVKNYLSSLTVIAYTVKKCTAENIYLGLLNNSKFDSIKQHVMKLVKKEKLHTILKSLTIYSFQLDHNSSIVPQELQQDVKKPSTIFHPLPYSHFLSFLCHYHRHDIKSCLQSLQQLGHVEMVISNNHMFVSRPDSINSVIMCGIAHQFLGDLHTARRAFKDAAGIDIYNETSAASRLFSLIRYYQALCLHD</sequence>
<evidence type="ECO:0000313" key="1">
    <source>
        <dbReference type="EMBL" id="CAG2233202.1"/>
    </source>
</evidence>